<evidence type="ECO:0000313" key="2">
    <source>
        <dbReference type="EMBL" id="SFM67605.1"/>
    </source>
</evidence>
<evidence type="ECO:0000313" key="3">
    <source>
        <dbReference type="Proteomes" id="UP000198535"/>
    </source>
</evidence>
<keyword evidence="1" id="KW-0472">Membrane</keyword>
<accession>A0A1I4ST72</accession>
<protein>
    <submittedName>
        <fullName evidence="2">Uncharacterized protein</fullName>
    </submittedName>
</protein>
<dbReference type="EMBL" id="FOUJ01000004">
    <property type="protein sequence ID" value="SFM67605.1"/>
    <property type="molecule type" value="Genomic_DNA"/>
</dbReference>
<organism evidence="2 3">
    <name type="scientific">Methanolobus profundi</name>
    <dbReference type="NCBI Taxonomy" id="487685"/>
    <lineage>
        <taxon>Archaea</taxon>
        <taxon>Methanobacteriati</taxon>
        <taxon>Methanobacteriota</taxon>
        <taxon>Stenosarchaea group</taxon>
        <taxon>Methanomicrobia</taxon>
        <taxon>Methanosarcinales</taxon>
        <taxon>Methanosarcinaceae</taxon>
        <taxon>Methanolobus</taxon>
    </lineage>
</organism>
<feature type="transmembrane region" description="Helical" evidence="1">
    <location>
        <begin position="309"/>
        <end position="333"/>
    </location>
</feature>
<dbReference type="AlphaFoldDB" id="A0A1I4ST72"/>
<proteinExistence type="predicted"/>
<reference evidence="3" key="1">
    <citation type="submission" date="2016-10" db="EMBL/GenBank/DDBJ databases">
        <authorList>
            <person name="Varghese N."/>
            <person name="Submissions S."/>
        </authorList>
    </citation>
    <scope>NUCLEOTIDE SEQUENCE [LARGE SCALE GENOMIC DNA]</scope>
    <source>
        <strain evidence="3">Mob M</strain>
    </source>
</reference>
<keyword evidence="3" id="KW-1185">Reference proteome</keyword>
<sequence length="341" mass="39002">MGFRKKHDTFSMSLFFLILLLSVFLFSGYTNIYVDEDDMFEYADIFLKQYKEIVGESVLTSDDTETYSFYQGYPYSVNIAISNSRGTAVVFVPNSTDENTVVELTYPIENYIPEITDDEKENMVIGLAGEGTNSTFNNINLHGSWIYIENSTDSVYCNIDDNSPILLADGIHFNGVSYIDAKTIWREGNITLNGKLVLDKTVILKSSNLKTEWTNEKAVDDSIDLIYKEAIDDIYYKSKLTGIGYYELEELITEYRENEISGFYKVHVNDKWEDRNKIFNKADEYGISQGSVALELSQSINEKTQFEKFLAYMGDIMTIRSLILSLVAFVIWVKGIKLLKS</sequence>
<evidence type="ECO:0000256" key="1">
    <source>
        <dbReference type="SAM" id="Phobius"/>
    </source>
</evidence>
<dbReference type="Proteomes" id="UP000198535">
    <property type="component" value="Unassembled WGS sequence"/>
</dbReference>
<keyword evidence="1" id="KW-1133">Transmembrane helix</keyword>
<keyword evidence="1" id="KW-0812">Transmembrane</keyword>
<name>A0A1I4ST72_9EURY</name>
<gene>
    <name evidence="2" type="ORF">SAMN04488696_2000</name>
</gene>